<evidence type="ECO:0000313" key="2">
    <source>
        <dbReference type="EMBL" id="KAG1310140.1"/>
    </source>
</evidence>
<evidence type="ECO:0000256" key="1">
    <source>
        <dbReference type="SAM" id="SignalP"/>
    </source>
</evidence>
<reference evidence="2" key="1">
    <citation type="journal article" date="2020" name="Microb. Genom.">
        <title>Genetic diversity of clinical and environmental Mucorales isolates obtained from an investigation of mucormycosis cases among solid organ transplant recipients.</title>
        <authorList>
            <person name="Nguyen M.H."/>
            <person name="Kaul D."/>
            <person name="Muto C."/>
            <person name="Cheng S.J."/>
            <person name="Richter R.A."/>
            <person name="Bruno V.M."/>
            <person name="Liu G."/>
            <person name="Beyhan S."/>
            <person name="Sundermann A.J."/>
            <person name="Mounaud S."/>
            <person name="Pasculle A.W."/>
            <person name="Nierman W.C."/>
            <person name="Driscoll E."/>
            <person name="Cumbie R."/>
            <person name="Clancy C.J."/>
            <person name="Dupont C.L."/>
        </authorList>
    </citation>
    <scope>NUCLEOTIDE SEQUENCE</scope>
    <source>
        <strain evidence="2">GL11</strain>
    </source>
</reference>
<gene>
    <name evidence="2" type="ORF">G6F64_004784</name>
</gene>
<name>A0A9P6XBT3_RHIOR</name>
<evidence type="ECO:0008006" key="4">
    <source>
        <dbReference type="Google" id="ProtNLM"/>
    </source>
</evidence>
<dbReference type="OrthoDB" id="2378832at2759"/>
<accession>A0A9P6XBT3</accession>
<sequence length="452" mass="51158">MKLTVLPLAYYACLVLLATEAQARVQGANSVEDISQWTKDQAQAYLDKYHIVYDKSANDESILDTAKRYHHAALANTNTFINNKTDMVNRMIDAAKLKLTNSYKLSTENVNALTNDLQHGLKQLELSGSLTYDKVKQTLDRLQHKAVQQKIITEAQFKELANDIQDSFTRPSWYQRLLGTVPSTSDLFPEDSYHTWLKSTITTRLEQNKELTKDQIASTVDTLKKAISTSSSSSSKLSKLGDANWWNKLSRDIEKNAKLKEGQAEELINSLRDEVTAYKIFAMDYASETTDKTQNMLWRASQYLMDTGSNVYQAVMSPLKARSASVSSAVSSAASSAADASSESDTILRSRVPQGVSDAKDSFGHYWRQKELESYRKLGYTDAHLEWIQNYISKAFNDKKDMTKDTIANSIHTIRQYLSQTKVQTAAEIDAQLKSFEELIEYWRKHGARDEL</sequence>
<feature type="signal peptide" evidence="1">
    <location>
        <begin position="1"/>
        <end position="23"/>
    </location>
</feature>
<feature type="chain" id="PRO_5040196132" description="Meiotic sister chromatid recombination protein 1" evidence="1">
    <location>
        <begin position="24"/>
        <end position="452"/>
    </location>
</feature>
<protein>
    <recommendedName>
        <fullName evidence="4">Meiotic sister chromatid recombination protein 1</fullName>
    </recommendedName>
</protein>
<keyword evidence="1" id="KW-0732">Signal</keyword>
<dbReference type="AlphaFoldDB" id="A0A9P6XBT3"/>
<dbReference type="Proteomes" id="UP000716291">
    <property type="component" value="Unassembled WGS sequence"/>
</dbReference>
<organism evidence="2 3">
    <name type="scientific">Rhizopus oryzae</name>
    <name type="common">Mucormycosis agent</name>
    <name type="synonym">Rhizopus arrhizus var. delemar</name>
    <dbReference type="NCBI Taxonomy" id="64495"/>
    <lineage>
        <taxon>Eukaryota</taxon>
        <taxon>Fungi</taxon>
        <taxon>Fungi incertae sedis</taxon>
        <taxon>Mucoromycota</taxon>
        <taxon>Mucoromycotina</taxon>
        <taxon>Mucoromycetes</taxon>
        <taxon>Mucorales</taxon>
        <taxon>Mucorineae</taxon>
        <taxon>Rhizopodaceae</taxon>
        <taxon>Rhizopus</taxon>
    </lineage>
</organism>
<proteinExistence type="predicted"/>
<comment type="caution">
    <text evidence="2">The sequence shown here is derived from an EMBL/GenBank/DDBJ whole genome shotgun (WGS) entry which is preliminary data.</text>
</comment>
<dbReference type="EMBL" id="JAANQT010000544">
    <property type="protein sequence ID" value="KAG1310140.1"/>
    <property type="molecule type" value="Genomic_DNA"/>
</dbReference>
<evidence type="ECO:0000313" key="3">
    <source>
        <dbReference type="Proteomes" id="UP000716291"/>
    </source>
</evidence>
<keyword evidence="3" id="KW-1185">Reference proteome</keyword>